<keyword evidence="8" id="KW-1185">Reference proteome</keyword>
<evidence type="ECO:0000256" key="3">
    <source>
        <dbReference type="ARBA" id="ARBA00023172"/>
    </source>
</evidence>
<evidence type="ECO:0000313" key="7">
    <source>
        <dbReference type="EMBL" id="MFL0251142.1"/>
    </source>
</evidence>
<dbReference type="InterPro" id="IPR050090">
    <property type="entry name" value="Tyrosine_recombinase_XerCD"/>
</dbReference>
<dbReference type="SUPFAM" id="SSF56349">
    <property type="entry name" value="DNA breaking-rejoining enzymes"/>
    <property type="match status" value="1"/>
</dbReference>
<dbReference type="PANTHER" id="PTHR30349">
    <property type="entry name" value="PHAGE INTEGRASE-RELATED"/>
    <property type="match status" value="1"/>
</dbReference>
<dbReference type="PANTHER" id="PTHR30349:SF41">
    <property type="entry name" value="INTEGRASE_RECOMBINASE PROTEIN MJ0367-RELATED"/>
    <property type="match status" value="1"/>
</dbReference>
<dbReference type="RefSeq" id="WP_406787798.1">
    <property type="nucleotide sequence ID" value="NZ_JBJIAA010000009.1"/>
</dbReference>
<evidence type="ECO:0000256" key="2">
    <source>
        <dbReference type="ARBA" id="ARBA00023125"/>
    </source>
</evidence>
<dbReference type="InterPro" id="IPR010998">
    <property type="entry name" value="Integrase_recombinase_N"/>
</dbReference>
<dbReference type="PROSITE" id="PS51900">
    <property type="entry name" value="CB"/>
    <property type="match status" value="1"/>
</dbReference>
<dbReference type="Gene3D" id="1.10.150.130">
    <property type="match status" value="1"/>
</dbReference>
<dbReference type="EMBL" id="JBJIAA010000009">
    <property type="protein sequence ID" value="MFL0251142.1"/>
    <property type="molecule type" value="Genomic_DNA"/>
</dbReference>
<comment type="similarity">
    <text evidence="1">Belongs to the 'phage' integrase family.</text>
</comment>
<dbReference type="Pfam" id="PF00589">
    <property type="entry name" value="Phage_integrase"/>
    <property type="match status" value="1"/>
</dbReference>
<sequence>MTKNFNITIKHSIDIFIKSLQVEGKAKQTIVSYTTDIKIFYKFIQQELSNKIRYVSDIGYFHLELFKEYLNKNYCFSSTCRKYNCLRTYLRIMHRFDYINEDIIKKLNTDKFGNQRREKKLKVSEIRNGVISQEVRNLILQRVENDKSKNKYRDIALIHILNHGLRRSEVLYLKWSDFNFSNKTMNIWRPKNCNFDTVRISDNAVKALEQHFRISSFSNSLNDKVFSISTTPYNKIINKYTYGLLSETGKRITGHSFRHTFITTMIRKNVSLSKIQRYVGISLEVLEQYTHLNFNDTDEIANLI</sequence>
<evidence type="ECO:0000256" key="1">
    <source>
        <dbReference type="ARBA" id="ARBA00008857"/>
    </source>
</evidence>
<dbReference type="CDD" id="cd00397">
    <property type="entry name" value="DNA_BRE_C"/>
    <property type="match status" value="1"/>
</dbReference>
<organism evidence="7 8">
    <name type="scientific">Clostridium neuense</name>
    <dbReference type="NCBI Taxonomy" id="1728934"/>
    <lineage>
        <taxon>Bacteria</taxon>
        <taxon>Bacillati</taxon>
        <taxon>Bacillota</taxon>
        <taxon>Clostridia</taxon>
        <taxon>Eubacteriales</taxon>
        <taxon>Clostridiaceae</taxon>
        <taxon>Clostridium</taxon>
    </lineage>
</organism>
<dbReference type="Proteomes" id="UP001623592">
    <property type="component" value="Unassembled WGS sequence"/>
</dbReference>
<comment type="caution">
    <text evidence="7">The sequence shown here is derived from an EMBL/GenBank/DDBJ whole genome shotgun (WGS) entry which is preliminary data.</text>
</comment>
<reference evidence="7 8" key="1">
    <citation type="submission" date="2024-11" db="EMBL/GenBank/DDBJ databases">
        <authorList>
            <person name="Heng Y.C."/>
            <person name="Lim A.C.H."/>
            <person name="Lee J.K.Y."/>
            <person name="Kittelmann S."/>
        </authorList>
    </citation>
    <scope>NUCLEOTIDE SEQUENCE [LARGE SCALE GENOMIC DNA]</scope>
    <source>
        <strain evidence="7 8">WILCCON 0114</strain>
    </source>
</reference>
<keyword evidence="3" id="KW-0233">DNA recombination</keyword>
<keyword evidence="2 4" id="KW-0238">DNA-binding</keyword>
<name>A0ABW8TFH8_9CLOT</name>
<dbReference type="Gene3D" id="1.10.443.10">
    <property type="entry name" value="Intergrase catalytic core"/>
    <property type="match status" value="1"/>
</dbReference>
<dbReference type="InterPro" id="IPR013762">
    <property type="entry name" value="Integrase-like_cat_sf"/>
</dbReference>
<dbReference type="PROSITE" id="PS51898">
    <property type="entry name" value="TYR_RECOMBINASE"/>
    <property type="match status" value="1"/>
</dbReference>
<evidence type="ECO:0000259" key="6">
    <source>
        <dbReference type="PROSITE" id="PS51900"/>
    </source>
</evidence>
<dbReference type="InterPro" id="IPR002104">
    <property type="entry name" value="Integrase_catalytic"/>
</dbReference>
<accession>A0ABW8TFH8</accession>
<gene>
    <name evidence="7" type="ORF">ACJDT4_11965</name>
</gene>
<evidence type="ECO:0000256" key="4">
    <source>
        <dbReference type="PROSITE-ProRule" id="PRU01248"/>
    </source>
</evidence>
<evidence type="ECO:0000259" key="5">
    <source>
        <dbReference type="PROSITE" id="PS51898"/>
    </source>
</evidence>
<dbReference type="InterPro" id="IPR011010">
    <property type="entry name" value="DNA_brk_join_enz"/>
</dbReference>
<dbReference type="InterPro" id="IPR044068">
    <property type="entry name" value="CB"/>
</dbReference>
<protein>
    <submittedName>
        <fullName evidence="7">Tyrosine-type recombinase/integrase</fullName>
    </submittedName>
</protein>
<feature type="domain" description="Core-binding (CB)" evidence="6">
    <location>
        <begin position="7"/>
        <end position="94"/>
    </location>
</feature>
<proteinExistence type="inferred from homology"/>
<evidence type="ECO:0000313" key="8">
    <source>
        <dbReference type="Proteomes" id="UP001623592"/>
    </source>
</evidence>
<feature type="domain" description="Tyr recombinase" evidence="5">
    <location>
        <begin position="126"/>
        <end position="302"/>
    </location>
</feature>